<dbReference type="InterPro" id="IPR011006">
    <property type="entry name" value="CheY-like_superfamily"/>
</dbReference>
<dbReference type="Pfam" id="PF00196">
    <property type="entry name" value="GerE"/>
    <property type="match status" value="1"/>
</dbReference>
<dbReference type="Gene3D" id="3.40.50.2300">
    <property type="match status" value="1"/>
</dbReference>
<evidence type="ECO:0000259" key="7">
    <source>
        <dbReference type="PROSITE" id="PS50110"/>
    </source>
</evidence>
<dbReference type="PANTHER" id="PTHR43214">
    <property type="entry name" value="TWO-COMPONENT RESPONSE REGULATOR"/>
    <property type="match status" value="1"/>
</dbReference>
<evidence type="ECO:0000256" key="2">
    <source>
        <dbReference type="ARBA" id="ARBA00023015"/>
    </source>
</evidence>
<evidence type="ECO:0000313" key="8">
    <source>
        <dbReference type="EMBL" id="MBC3789852.1"/>
    </source>
</evidence>
<comment type="caution">
    <text evidence="8">The sequence shown here is derived from an EMBL/GenBank/DDBJ whole genome shotgun (WGS) entry which is preliminary data.</text>
</comment>
<dbReference type="SUPFAM" id="SSF52172">
    <property type="entry name" value="CheY-like"/>
    <property type="match status" value="1"/>
</dbReference>
<accession>A0ABR6W1R0</accession>
<evidence type="ECO:0000256" key="4">
    <source>
        <dbReference type="ARBA" id="ARBA00023163"/>
    </source>
</evidence>
<dbReference type="PRINTS" id="PR00038">
    <property type="entry name" value="HTHLUXR"/>
</dbReference>
<dbReference type="Proteomes" id="UP000700732">
    <property type="component" value="Unassembled WGS sequence"/>
</dbReference>
<dbReference type="SUPFAM" id="SSF46894">
    <property type="entry name" value="C-terminal effector domain of the bipartite response regulators"/>
    <property type="match status" value="1"/>
</dbReference>
<dbReference type="SMART" id="SM00448">
    <property type="entry name" value="REC"/>
    <property type="match status" value="1"/>
</dbReference>
<dbReference type="PROSITE" id="PS50043">
    <property type="entry name" value="HTH_LUXR_2"/>
    <property type="match status" value="1"/>
</dbReference>
<dbReference type="RefSeq" id="WP_186735394.1">
    <property type="nucleotide sequence ID" value="NZ_VFIA01000002.1"/>
</dbReference>
<protein>
    <submittedName>
        <fullName evidence="8">DNA-binding NarL/FixJ family response regulator</fullName>
    </submittedName>
</protein>
<gene>
    <name evidence="8" type="ORF">FH603_335</name>
</gene>
<evidence type="ECO:0000256" key="5">
    <source>
        <dbReference type="PROSITE-ProRule" id="PRU00169"/>
    </source>
</evidence>
<dbReference type="CDD" id="cd17535">
    <property type="entry name" value="REC_NarL-like"/>
    <property type="match status" value="1"/>
</dbReference>
<reference evidence="8 9" key="1">
    <citation type="submission" date="2019-06" db="EMBL/GenBank/DDBJ databases">
        <title>Spirosoma utsteinense sp. nov. isolated from Antarctic ice-free soils.</title>
        <authorList>
            <person name="Tahon G."/>
        </authorList>
    </citation>
    <scope>NUCLEOTIDE SEQUENCE [LARGE SCALE GENOMIC DNA]</scope>
    <source>
        <strain evidence="8 9">LMG 31447</strain>
    </source>
</reference>
<feature type="domain" description="HTH luxR-type" evidence="6">
    <location>
        <begin position="147"/>
        <end position="212"/>
    </location>
</feature>
<name>A0ABR6W1R0_9BACT</name>
<dbReference type="InterPro" id="IPR058245">
    <property type="entry name" value="NreC/VraR/RcsB-like_REC"/>
</dbReference>
<organism evidence="8 9">
    <name type="scientific">Spirosoma utsteinense</name>
    <dbReference type="NCBI Taxonomy" id="2585773"/>
    <lineage>
        <taxon>Bacteria</taxon>
        <taxon>Pseudomonadati</taxon>
        <taxon>Bacteroidota</taxon>
        <taxon>Cytophagia</taxon>
        <taxon>Cytophagales</taxon>
        <taxon>Cytophagaceae</taxon>
        <taxon>Spirosoma</taxon>
    </lineage>
</organism>
<dbReference type="InterPro" id="IPR039420">
    <property type="entry name" value="WalR-like"/>
</dbReference>
<dbReference type="SMART" id="SM00421">
    <property type="entry name" value="HTH_LUXR"/>
    <property type="match status" value="1"/>
</dbReference>
<dbReference type="GO" id="GO:0003677">
    <property type="term" value="F:DNA binding"/>
    <property type="evidence" value="ECO:0007669"/>
    <property type="project" value="UniProtKB-KW"/>
</dbReference>
<sequence>MIRVLIADDHNVFVEGIASLISGADDIAVVERCYNVDSVKQKLALNHVDVVLLDISFPRVEDGLELCEQIHQQHPDTKIVALTMHDDASLVKRMVKKGANGYLLKNTTKVELLQAIQTVYQGKQYFNDTILQLLLTEGPKSRKTSIGMGVRPTLTPRETEVLGLIAEGLTTQQMANQLFVSSKAVEFHRSSLLMKFGVSNTALLIKTAMELQCIN</sequence>
<dbReference type="InterPro" id="IPR016032">
    <property type="entry name" value="Sig_transdc_resp-reg_C-effctor"/>
</dbReference>
<dbReference type="InterPro" id="IPR000792">
    <property type="entry name" value="Tscrpt_reg_LuxR_C"/>
</dbReference>
<dbReference type="Pfam" id="PF00072">
    <property type="entry name" value="Response_reg"/>
    <property type="match status" value="1"/>
</dbReference>
<dbReference type="PANTHER" id="PTHR43214:SF41">
    <property type="entry name" value="NITRATE_NITRITE RESPONSE REGULATOR PROTEIN NARP"/>
    <property type="match status" value="1"/>
</dbReference>
<dbReference type="CDD" id="cd06170">
    <property type="entry name" value="LuxR_C_like"/>
    <property type="match status" value="1"/>
</dbReference>
<keyword evidence="4" id="KW-0804">Transcription</keyword>
<dbReference type="EMBL" id="VFIA01000002">
    <property type="protein sequence ID" value="MBC3789852.1"/>
    <property type="molecule type" value="Genomic_DNA"/>
</dbReference>
<feature type="modified residue" description="4-aspartylphosphate" evidence="5">
    <location>
        <position position="54"/>
    </location>
</feature>
<feature type="domain" description="Response regulatory" evidence="7">
    <location>
        <begin position="3"/>
        <end position="120"/>
    </location>
</feature>
<keyword evidence="1 5" id="KW-0597">Phosphoprotein</keyword>
<evidence type="ECO:0000256" key="3">
    <source>
        <dbReference type="ARBA" id="ARBA00023125"/>
    </source>
</evidence>
<keyword evidence="3 8" id="KW-0238">DNA-binding</keyword>
<dbReference type="InterPro" id="IPR001789">
    <property type="entry name" value="Sig_transdc_resp-reg_receiver"/>
</dbReference>
<evidence type="ECO:0000256" key="1">
    <source>
        <dbReference type="ARBA" id="ARBA00022553"/>
    </source>
</evidence>
<evidence type="ECO:0000259" key="6">
    <source>
        <dbReference type="PROSITE" id="PS50043"/>
    </source>
</evidence>
<evidence type="ECO:0000313" key="9">
    <source>
        <dbReference type="Proteomes" id="UP000700732"/>
    </source>
</evidence>
<keyword evidence="9" id="KW-1185">Reference proteome</keyword>
<proteinExistence type="predicted"/>
<keyword evidence="2" id="KW-0805">Transcription regulation</keyword>
<dbReference type="PROSITE" id="PS50110">
    <property type="entry name" value="RESPONSE_REGULATORY"/>
    <property type="match status" value="1"/>
</dbReference>